<evidence type="ECO:0000313" key="2">
    <source>
        <dbReference type="Proteomes" id="UP001458946"/>
    </source>
</evidence>
<comment type="caution">
    <text evidence="1">The sequence shown here is derived from an EMBL/GenBank/DDBJ whole genome shotgun (WGS) entry which is preliminary data.</text>
</comment>
<sequence>MRIQGAPSALRQGSLGDQRALFLALARRRFFRRPQAGEDLITSAQRQLQEEFSRYVNADSAARLSIFASLGQTAEIRLGFEADLDWRAIDPSVACLASPAWLHSVYAQLSHLTQHLYPKVWTPWDAWQHYTQHHWTVNRFRHACALELQVSADALSLDQLQAWAESRSLHDPWTVMRQLGLPEGFRPWTLAALERRAAHRPQQQLIKALKSLREVVRQMPRSRTPSVRPYPAVLLLPADDDGCTVEYADEWMQGRLSSHAFECRGDMQGLSDLKRFLRHLRAAQQATEDVLKLFEEEW</sequence>
<organism evidence="1 2">
    <name type="scientific">Deinococcus xinjiangensis</name>
    <dbReference type="NCBI Taxonomy" id="457454"/>
    <lineage>
        <taxon>Bacteria</taxon>
        <taxon>Thermotogati</taxon>
        <taxon>Deinococcota</taxon>
        <taxon>Deinococci</taxon>
        <taxon>Deinococcales</taxon>
        <taxon>Deinococcaceae</taxon>
        <taxon>Deinococcus</taxon>
    </lineage>
</organism>
<name>A0ABP9V723_9DEIO</name>
<accession>A0ABP9V723</accession>
<dbReference type="EMBL" id="BAABRN010000006">
    <property type="protein sequence ID" value="GAA5501079.1"/>
    <property type="molecule type" value="Genomic_DNA"/>
</dbReference>
<keyword evidence="2" id="KW-1185">Reference proteome</keyword>
<reference evidence="1 2" key="1">
    <citation type="submission" date="2024-02" db="EMBL/GenBank/DDBJ databases">
        <title>Deinococcus xinjiangensis NBRC 107630.</title>
        <authorList>
            <person name="Ichikawa N."/>
            <person name="Katano-Makiyama Y."/>
            <person name="Hidaka K."/>
        </authorList>
    </citation>
    <scope>NUCLEOTIDE SEQUENCE [LARGE SCALE GENOMIC DNA]</scope>
    <source>
        <strain evidence="1 2">NBRC 107630</strain>
    </source>
</reference>
<evidence type="ECO:0000313" key="1">
    <source>
        <dbReference type="EMBL" id="GAA5501079.1"/>
    </source>
</evidence>
<proteinExistence type="predicted"/>
<protein>
    <submittedName>
        <fullName evidence="1">Uncharacterized protein</fullName>
    </submittedName>
</protein>
<dbReference type="Proteomes" id="UP001458946">
    <property type="component" value="Unassembled WGS sequence"/>
</dbReference>
<gene>
    <name evidence="1" type="ORF">Dxin01_00810</name>
</gene>